<dbReference type="AlphaFoldDB" id="A0A415DPP4"/>
<accession>A0A415DPP4</accession>
<keyword evidence="1" id="KW-0472">Membrane</keyword>
<organism evidence="2 3">
    <name type="scientific">Phocaeicola vulgatus</name>
    <name type="common">Bacteroides vulgatus</name>
    <dbReference type="NCBI Taxonomy" id="821"/>
    <lineage>
        <taxon>Bacteria</taxon>
        <taxon>Pseudomonadati</taxon>
        <taxon>Bacteroidota</taxon>
        <taxon>Bacteroidia</taxon>
        <taxon>Bacteroidales</taxon>
        <taxon>Bacteroidaceae</taxon>
        <taxon>Phocaeicola</taxon>
    </lineage>
</organism>
<gene>
    <name evidence="2" type="ORF">DW105_02420</name>
</gene>
<reference evidence="2 3" key="1">
    <citation type="submission" date="2018-08" db="EMBL/GenBank/DDBJ databases">
        <title>A genome reference for cultivated species of the human gut microbiota.</title>
        <authorList>
            <person name="Zou Y."/>
            <person name="Xue W."/>
            <person name="Luo G."/>
        </authorList>
    </citation>
    <scope>NUCLEOTIDE SEQUENCE [LARGE SCALE GENOMIC DNA]</scope>
    <source>
        <strain evidence="2 3">AM09-18</strain>
    </source>
</reference>
<evidence type="ECO:0000256" key="1">
    <source>
        <dbReference type="SAM" id="Phobius"/>
    </source>
</evidence>
<dbReference type="EMBL" id="QRMN01000003">
    <property type="protein sequence ID" value="RHJ80454.1"/>
    <property type="molecule type" value="Genomic_DNA"/>
</dbReference>
<keyword evidence="1" id="KW-0812">Transmembrane</keyword>
<feature type="transmembrane region" description="Helical" evidence="1">
    <location>
        <begin position="38"/>
        <end position="55"/>
    </location>
</feature>
<name>A0A415DPP4_PHOVU</name>
<proteinExistence type="predicted"/>
<evidence type="ECO:0000313" key="3">
    <source>
        <dbReference type="Proteomes" id="UP000283958"/>
    </source>
</evidence>
<dbReference type="Proteomes" id="UP000283958">
    <property type="component" value="Unassembled WGS sequence"/>
</dbReference>
<comment type="caution">
    <text evidence="2">The sequence shown here is derived from an EMBL/GenBank/DDBJ whole genome shotgun (WGS) entry which is preliminary data.</text>
</comment>
<sequence length="59" mass="6812">MKIINFVKATDNGRGRGNHFSERYVIAVPIWQNKTVNFSFFMFGTFFARCFASLLKDDG</sequence>
<keyword evidence="1" id="KW-1133">Transmembrane helix</keyword>
<protein>
    <submittedName>
        <fullName evidence="2">Uncharacterized protein</fullName>
    </submittedName>
</protein>
<evidence type="ECO:0000313" key="2">
    <source>
        <dbReference type="EMBL" id="RHJ80454.1"/>
    </source>
</evidence>